<keyword evidence="1" id="KW-0812">Transmembrane</keyword>
<keyword evidence="3" id="KW-1185">Reference proteome</keyword>
<dbReference type="Proteomes" id="UP000324974">
    <property type="component" value="Chromosome"/>
</dbReference>
<gene>
    <name evidence="2" type="ORF">PX52LOC_01140</name>
</gene>
<evidence type="ECO:0000313" key="2">
    <source>
        <dbReference type="EMBL" id="QEL14270.1"/>
    </source>
</evidence>
<evidence type="ECO:0000256" key="1">
    <source>
        <dbReference type="SAM" id="Phobius"/>
    </source>
</evidence>
<sequence>MDRVCDWCGSDDDVNRVVFSGGGPFRQSYAEHLCAGCYKKVLWRNGQGDRNVVYALALALVFGFTAIAIAVGVIRDQFGH</sequence>
<keyword evidence="1" id="KW-0472">Membrane</keyword>
<organism evidence="2 3">
    <name type="scientific">Limnoglobus roseus</name>
    <dbReference type="NCBI Taxonomy" id="2598579"/>
    <lineage>
        <taxon>Bacteria</taxon>
        <taxon>Pseudomonadati</taxon>
        <taxon>Planctomycetota</taxon>
        <taxon>Planctomycetia</taxon>
        <taxon>Gemmatales</taxon>
        <taxon>Gemmataceae</taxon>
        <taxon>Limnoglobus</taxon>
    </lineage>
</organism>
<dbReference type="KEGG" id="lrs:PX52LOC_01140"/>
<dbReference type="EMBL" id="CP042425">
    <property type="protein sequence ID" value="QEL14270.1"/>
    <property type="molecule type" value="Genomic_DNA"/>
</dbReference>
<proteinExistence type="predicted"/>
<evidence type="ECO:0000313" key="3">
    <source>
        <dbReference type="Proteomes" id="UP000324974"/>
    </source>
</evidence>
<protein>
    <submittedName>
        <fullName evidence="2">Uncharacterized protein</fullName>
    </submittedName>
</protein>
<name>A0A5C1A6C9_9BACT</name>
<dbReference type="RefSeq" id="WP_149109173.1">
    <property type="nucleotide sequence ID" value="NZ_CP042425.1"/>
</dbReference>
<feature type="transmembrane region" description="Helical" evidence="1">
    <location>
        <begin position="52"/>
        <end position="74"/>
    </location>
</feature>
<reference evidence="3" key="1">
    <citation type="submission" date="2019-08" db="EMBL/GenBank/DDBJ databases">
        <title>Limnoglobus roseus gen. nov., sp. nov., a novel freshwater planctomycete with a giant genome from the family Gemmataceae.</title>
        <authorList>
            <person name="Kulichevskaya I.S."/>
            <person name="Naumoff D.G."/>
            <person name="Miroshnikov K."/>
            <person name="Ivanova A."/>
            <person name="Philippov D.A."/>
            <person name="Hakobyan A."/>
            <person name="Rijpstra I.C."/>
            <person name="Sinninghe Damste J.S."/>
            <person name="Liesack W."/>
            <person name="Dedysh S.N."/>
        </authorList>
    </citation>
    <scope>NUCLEOTIDE SEQUENCE [LARGE SCALE GENOMIC DNA]</scope>
    <source>
        <strain evidence="3">PX52</strain>
    </source>
</reference>
<accession>A0A5C1A6C9</accession>
<keyword evidence="1" id="KW-1133">Transmembrane helix</keyword>
<dbReference type="AlphaFoldDB" id="A0A5C1A6C9"/>